<evidence type="ECO:0000259" key="7">
    <source>
        <dbReference type="PROSITE" id="PS50011"/>
    </source>
</evidence>
<gene>
    <name evidence="9" type="primary">slc42a-1</name>
</gene>
<dbReference type="AlphaFoldDB" id="A0A0H3YJG2"/>
<dbReference type="Gene3D" id="1.10.510.10">
    <property type="entry name" value="Transferase(Phosphotransferase) domain 1"/>
    <property type="match status" value="1"/>
</dbReference>
<organism evidence="9">
    <name type="scientific">Schmidtea mediterranea</name>
    <name type="common">Freshwater planarian flatworm</name>
    <dbReference type="NCBI Taxonomy" id="79327"/>
    <lineage>
        <taxon>Eukaryota</taxon>
        <taxon>Metazoa</taxon>
        <taxon>Spiralia</taxon>
        <taxon>Lophotrochozoa</taxon>
        <taxon>Platyhelminthes</taxon>
        <taxon>Rhabditophora</taxon>
        <taxon>Seriata</taxon>
        <taxon>Tricladida</taxon>
        <taxon>Continenticola</taxon>
        <taxon>Geoplanoidea</taxon>
        <taxon>Dugesiidae</taxon>
        <taxon>Schmidtea</taxon>
    </lineage>
</organism>
<dbReference type="InterPro" id="IPR000719">
    <property type="entry name" value="Prot_kinase_dom"/>
</dbReference>
<evidence type="ECO:0000259" key="8">
    <source>
        <dbReference type="PROSITE" id="PS50053"/>
    </source>
</evidence>
<name>A0A0H3YJG2_SCHMD</name>
<dbReference type="PANTHER" id="PTHR11584">
    <property type="entry name" value="SERINE/THREONINE PROTEIN KINASE"/>
    <property type="match status" value="1"/>
</dbReference>
<dbReference type="InterPro" id="IPR036770">
    <property type="entry name" value="Ankyrin_rpt-contain_sf"/>
</dbReference>
<dbReference type="PROSITE" id="PS50011">
    <property type="entry name" value="PROTEIN_KINASE_DOM"/>
    <property type="match status" value="1"/>
</dbReference>
<dbReference type="SMART" id="SM00248">
    <property type="entry name" value="ANK"/>
    <property type="match status" value="3"/>
</dbReference>
<protein>
    <submittedName>
        <fullName evidence="9">Slc42a-1</fullName>
    </submittedName>
</protein>
<evidence type="ECO:0000256" key="6">
    <source>
        <dbReference type="PROSITE-ProRule" id="PRU00023"/>
    </source>
</evidence>
<dbReference type="PROSITE" id="PS50297">
    <property type="entry name" value="ANK_REP_REGION"/>
    <property type="match status" value="1"/>
</dbReference>
<keyword evidence="3" id="KW-0547">Nucleotide-binding</keyword>
<sequence length="945" mass="109778">MRIFAKIGDEKCVTIHVQKTYKINYIKEKIHEKMQLVPIEQYLYYQNTVLMDEKTIEDYEIVDKSIINIVIKLRIFVKAPNGHIFAFLVEPSNEIHHLKLRIEKAIGVKVKIQILSIGHEILEDKKSLSDYRIVNHSLIYINIQPIDIFVKAKTGRKEKIPVLKTDKIIDLKLKIEKIFRLAADKQLLIINDLILWLDEETIEDSRINEGDVIKIITDWKFIDAIKILTMTREGNQRIISVKITNEMSNIKEEIQKQIKIATNKGGLANYYERILWDKLLVVMISDVLKICMMSQRDNTQFYAQSMSDEEEDNRRTSDLNDLVELESAGYADDYRKMITINVANSDGEHVKLFVRRNKQIFHIKMQIYEKCNLHPFKQILYVGSKLLEDEETIGEYLSAGGISVLLLSIALHTLSWIGLSDIFGWSPQRENSVNVNVKSRDSRVFPWDTDECDITCVKQRIQQRILFDGQLQKLIIHNSQLKDDQLVYEFFIFDRLEYERYSEFEKFGQLIKAIKDGSIEDVKKYYSRRILEIKLGSYSRSPILYACKYGHRKIVKYFIKQKCNVDSFDCEFRRALHYAVISNNNDIVKLLIESGAAINVPDSLLMMPIHLACKVNNIEAAQLLMENNCDMVTLDKLKRSPLQIAETGDFENMIKLIKECQIIREIAAEMQLKCGKLCNHKFCYTSFQRKKIKNRKCIASGSYGTVFLYNESGTDRKFAVKKIPKQNIRARYIEANINDFKNLLCHERIVKHFGAFHKKENHYIFMEYLDTLQKKKYQKKSPGDLLLFAKQILEALSFLHERSIIHRDIKPENVLLDIDGNLKLSDFGLSLLLSSVAEDIQKEGRCCGTYCYAAPEILNAELYTCSVDIWSLGATMIQLCTGQPPYHNLGDGAIITVISTTREIEYKLPEYMPKYISNLIDHMLEKDQYKRLSAKKLLGMVDSHL</sequence>
<feature type="repeat" description="ANK" evidence="6">
    <location>
        <begin position="571"/>
        <end position="603"/>
    </location>
</feature>
<keyword evidence="1" id="KW-0723">Serine/threonine-protein kinase</keyword>
<dbReference type="GO" id="GO:0004674">
    <property type="term" value="F:protein serine/threonine kinase activity"/>
    <property type="evidence" value="ECO:0007669"/>
    <property type="project" value="UniProtKB-KW"/>
</dbReference>
<evidence type="ECO:0000313" key="9">
    <source>
        <dbReference type="EMBL" id="AKN21681.1"/>
    </source>
</evidence>
<dbReference type="GO" id="GO:0005524">
    <property type="term" value="F:ATP binding"/>
    <property type="evidence" value="ECO:0007669"/>
    <property type="project" value="UniProtKB-KW"/>
</dbReference>
<evidence type="ECO:0000256" key="3">
    <source>
        <dbReference type="ARBA" id="ARBA00022741"/>
    </source>
</evidence>
<dbReference type="InterPro" id="IPR000626">
    <property type="entry name" value="Ubiquitin-like_dom"/>
</dbReference>
<evidence type="ECO:0000256" key="1">
    <source>
        <dbReference type="ARBA" id="ARBA00022527"/>
    </source>
</evidence>
<feature type="domain" description="Ubiquitin-like" evidence="8">
    <location>
        <begin position="338"/>
        <end position="407"/>
    </location>
</feature>
<feature type="domain" description="Protein kinase" evidence="7">
    <location>
        <begin position="692"/>
        <end position="945"/>
    </location>
</feature>
<dbReference type="SUPFAM" id="SSF56112">
    <property type="entry name" value="Protein kinase-like (PK-like)"/>
    <property type="match status" value="1"/>
</dbReference>
<evidence type="ECO:0000256" key="5">
    <source>
        <dbReference type="ARBA" id="ARBA00022840"/>
    </source>
</evidence>
<keyword evidence="2" id="KW-0808">Transferase</keyword>
<dbReference type="PROSITE" id="PS50053">
    <property type="entry name" value="UBIQUITIN_2"/>
    <property type="match status" value="4"/>
</dbReference>
<dbReference type="PROSITE" id="PS00108">
    <property type="entry name" value="PROTEIN_KINASE_ST"/>
    <property type="match status" value="1"/>
</dbReference>
<dbReference type="PROSITE" id="PS50088">
    <property type="entry name" value="ANK_REPEAT"/>
    <property type="match status" value="1"/>
</dbReference>
<dbReference type="InterPro" id="IPR011009">
    <property type="entry name" value="Kinase-like_dom_sf"/>
</dbReference>
<evidence type="ECO:0000256" key="2">
    <source>
        <dbReference type="ARBA" id="ARBA00022679"/>
    </source>
</evidence>
<dbReference type="InterPro" id="IPR008271">
    <property type="entry name" value="Ser/Thr_kinase_AS"/>
</dbReference>
<dbReference type="SMART" id="SM00220">
    <property type="entry name" value="S_TKc"/>
    <property type="match status" value="1"/>
</dbReference>
<accession>A0A0H3YJG2</accession>
<dbReference type="Gene3D" id="3.10.20.90">
    <property type="entry name" value="Phosphatidylinositol 3-kinase Catalytic Subunit, Chain A, domain 1"/>
    <property type="match status" value="4"/>
</dbReference>
<dbReference type="Pfam" id="PF00240">
    <property type="entry name" value="ubiquitin"/>
    <property type="match status" value="4"/>
</dbReference>
<dbReference type="PRINTS" id="PR00348">
    <property type="entry name" value="UBIQUITIN"/>
</dbReference>
<dbReference type="InterPro" id="IPR002110">
    <property type="entry name" value="Ankyrin_rpt"/>
</dbReference>
<keyword evidence="4" id="KW-0418">Kinase</keyword>
<feature type="domain" description="Ubiquitin-like" evidence="8">
    <location>
        <begin position="1"/>
        <end position="74"/>
    </location>
</feature>
<dbReference type="SUPFAM" id="SSF54236">
    <property type="entry name" value="Ubiquitin-like"/>
    <property type="match status" value="4"/>
</dbReference>
<dbReference type="EMBL" id="KT163731">
    <property type="protein sequence ID" value="AKN21681.1"/>
    <property type="molecule type" value="mRNA"/>
</dbReference>
<dbReference type="InterPro" id="IPR019956">
    <property type="entry name" value="Ubiquitin_dom"/>
</dbReference>
<keyword evidence="6" id="KW-0040">ANK repeat</keyword>
<dbReference type="Gene3D" id="1.25.40.20">
    <property type="entry name" value="Ankyrin repeat-containing domain"/>
    <property type="match status" value="1"/>
</dbReference>
<feature type="domain" description="Ubiquitin-like" evidence="8">
    <location>
        <begin position="146"/>
        <end position="216"/>
    </location>
</feature>
<dbReference type="SMART" id="SM00213">
    <property type="entry name" value="UBQ"/>
    <property type="match status" value="4"/>
</dbReference>
<feature type="domain" description="Ubiquitin-like" evidence="8">
    <location>
        <begin position="73"/>
        <end position="144"/>
    </location>
</feature>
<dbReference type="CDD" id="cd17039">
    <property type="entry name" value="Ubl_ubiquitin_like"/>
    <property type="match status" value="3"/>
</dbReference>
<dbReference type="Pfam" id="PF12796">
    <property type="entry name" value="Ank_2"/>
    <property type="match status" value="1"/>
</dbReference>
<dbReference type="SUPFAM" id="SSF48403">
    <property type="entry name" value="Ankyrin repeat"/>
    <property type="match status" value="1"/>
</dbReference>
<proteinExistence type="evidence at transcript level"/>
<keyword evidence="5" id="KW-0067">ATP-binding</keyword>
<dbReference type="Pfam" id="PF00069">
    <property type="entry name" value="Pkinase"/>
    <property type="match status" value="1"/>
</dbReference>
<dbReference type="PANTHER" id="PTHR11584:SF369">
    <property type="entry name" value="MITOGEN-ACTIVATED PROTEIN KINASE KINASE KINASE 19-RELATED"/>
    <property type="match status" value="1"/>
</dbReference>
<evidence type="ECO:0000256" key="4">
    <source>
        <dbReference type="ARBA" id="ARBA00022777"/>
    </source>
</evidence>
<reference evidence="9" key="1">
    <citation type="journal article" date="2015" name="Elife">
        <title>Stem cells and fluid flow drive cyst formation in an invertebrate excretory organ.</title>
        <authorList>
            <person name="Thi-Kim Vu H."/>
            <person name="Rink J.C."/>
            <person name="McKinney S.A."/>
            <person name="McClain M."/>
            <person name="Lakshmanaperumal N."/>
            <person name="Alexander R."/>
            <person name="Sanchez Alvarado A."/>
        </authorList>
    </citation>
    <scope>NUCLEOTIDE SEQUENCE</scope>
</reference>
<dbReference type="InterPro" id="IPR029071">
    <property type="entry name" value="Ubiquitin-like_domsf"/>
</dbReference>